<keyword evidence="3" id="KW-1185">Reference proteome</keyword>
<name>A0ABU7CVP9_9TELE</name>
<evidence type="ECO:0008006" key="4">
    <source>
        <dbReference type="Google" id="ProtNLM"/>
    </source>
</evidence>
<protein>
    <recommendedName>
        <fullName evidence="4">Secreted protein</fullName>
    </recommendedName>
</protein>
<accession>A0ABU7CVP9</accession>
<reference evidence="2 3" key="1">
    <citation type="submission" date="2021-06" db="EMBL/GenBank/DDBJ databases">
        <authorList>
            <person name="Palmer J.M."/>
        </authorList>
    </citation>
    <scope>NUCLEOTIDE SEQUENCE [LARGE SCALE GENOMIC DNA]</scope>
    <source>
        <strain evidence="2 3">CL_MEX2019</strain>
        <tissue evidence="2">Muscle</tissue>
    </source>
</reference>
<dbReference type="EMBL" id="JAHUTJ010008621">
    <property type="protein sequence ID" value="MED6266987.1"/>
    <property type="molecule type" value="Genomic_DNA"/>
</dbReference>
<organism evidence="2 3">
    <name type="scientific">Characodon lateralis</name>
    <dbReference type="NCBI Taxonomy" id="208331"/>
    <lineage>
        <taxon>Eukaryota</taxon>
        <taxon>Metazoa</taxon>
        <taxon>Chordata</taxon>
        <taxon>Craniata</taxon>
        <taxon>Vertebrata</taxon>
        <taxon>Euteleostomi</taxon>
        <taxon>Actinopterygii</taxon>
        <taxon>Neopterygii</taxon>
        <taxon>Teleostei</taxon>
        <taxon>Neoteleostei</taxon>
        <taxon>Acanthomorphata</taxon>
        <taxon>Ovalentaria</taxon>
        <taxon>Atherinomorphae</taxon>
        <taxon>Cyprinodontiformes</taxon>
        <taxon>Goodeidae</taxon>
        <taxon>Characodon</taxon>
    </lineage>
</organism>
<gene>
    <name evidence="2" type="ORF">CHARACLAT_007634</name>
</gene>
<keyword evidence="1" id="KW-0732">Signal</keyword>
<feature type="signal peptide" evidence="1">
    <location>
        <begin position="1"/>
        <end position="30"/>
    </location>
</feature>
<comment type="caution">
    <text evidence="2">The sequence shown here is derived from an EMBL/GenBank/DDBJ whole genome shotgun (WGS) entry which is preliminary data.</text>
</comment>
<evidence type="ECO:0000313" key="2">
    <source>
        <dbReference type="EMBL" id="MED6266987.1"/>
    </source>
</evidence>
<evidence type="ECO:0000313" key="3">
    <source>
        <dbReference type="Proteomes" id="UP001352852"/>
    </source>
</evidence>
<proteinExistence type="predicted"/>
<evidence type="ECO:0000256" key="1">
    <source>
        <dbReference type="SAM" id="SignalP"/>
    </source>
</evidence>
<feature type="chain" id="PRO_5047456318" description="Secreted protein" evidence="1">
    <location>
        <begin position="31"/>
        <end position="66"/>
    </location>
</feature>
<dbReference type="Proteomes" id="UP001352852">
    <property type="component" value="Unassembled WGS sequence"/>
</dbReference>
<sequence length="66" mass="7110">MRWLTLKLRAHMVFFILCTCIICKCGLINGEKPPGLLLITCCCFPASDPPTFFSAPPGLAVVLGVA</sequence>